<keyword evidence="7" id="KW-1185">Reference proteome</keyword>
<evidence type="ECO:0000256" key="2">
    <source>
        <dbReference type="ARBA" id="ARBA00022670"/>
    </source>
</evidence>
<evidence type="ECO:0000256" key="4">
    <source>
        <dbReference type="ARBA" id="ARBA00022825"/>
    </source>
</evidence>
<organism evidence="6 7">
    <name type="scientific">Cyclotella cryptica</name>
    <dbReference type="NCBI Taxonomy" id="29204"/>
    <lineage>
        <taxon>Eukaryota</taxon>
        <taxon>Sar</taxon>
        <taxon>Stramenopiles</taxon>
        <taxon>Ochrophyta</taxon>
        <taxon>Bacillariophyta</taxon>
        <taxon>Coscinodiscophyceae</taxon>
        <taxon>Thalassiosirophycidae</taxon>
        <taxon>Stephanodiscales</taxon>
        <taxon>Stephanodiscaceae</taxon>
        <taxon>Cyclotella</taxon>
    </lineage>
</organism>
<accession>A0ABD3P558</accession>
<dbReference type="InterPro" id="IPR029062">
    <property type="entry name" value="Class_I_gatase-like"/>
</dbReference>
<evidence type="ECO:0000256" key="3">
    <source>
        <dbReference type="ARBA" id="ARBA00022801"/>
    </source>
</evidence>
<comment type="caution">
    <text evidence="6">The sequence shown here is derived from an EMBL/GenBank/DDBJ whole genome shotgun (WGS) entry which is preliminary data.</text>
</comment>
<keyword evidence="2" id="KW-0645">Protease</keyword>
<keyword evidence="4" id="KW-0720">Serine protease</keyword>
<evidence type="ECO:0000256" key="5">
    <source>
        <dbReference type="SAM" id="MobiDB-lite"/>
    </source>
</evidence>
<dbReference type="Gene3D" id="3.40.50.880">
    <property type="match status" value="1"/>
</dbReference>
<name>A0ABD3P558_9STRA</name>
<dbReference type="InterPro" id="IPR005320">
    <property type="entry name" value="Peptidase_S51"/>
</dbReference>
<dbReference type="PANTHER" id="PTHR20842">
    <property type="entry name" value="PROTEASE S51 ALPHA-ASPARTYL DIPEPTIDASE"/>
    <property type="match status" value="1"/>
</dbReference>
<dbReference type="FunFam" id="3.40.50.880:FF:000093">
    <property type="entry name" value="Cyclin 1, putative"/>
    <property type="match status" value="1"/>
</dbReference>
<comment type="similarity">
    <text evidence="1">Belongs to the peptidase S51 family.</text>
</comment>
<dbReference type="SUPFAM" id="SSF52317">
    <property type="entry name" value="Class I glutamine amidotransferase-like"/>
    <property type="match status" value="1"/>
</dbReference>
<feature type="compositionally biased region" description="Acidic residues" evidence="5">
    <location>
        <begin position="254"/>
        <end position="271"/>
    </location>
</feature>
<gene>
    <name evidence="6" type="ORF">HJC23_011170</name>
</gene>
<feature type="region of interest" description="Disordered" evidence="5">
    <location>
        <begin position="238"/>
        <end position="271"/>
    </location>
</feature>
<evidence type="ECO:0000256" key="1">
    <source>
        <dbReference type="ARBA" id="ARBA00006534"/>
    </source>
</evidence>
<evidence type="ECO:0000313" key="6">
    <source>
        <dbReference type="EMBL" id="KAL3782837.1"/>
    </source>
</evidence>
<proteinExistence type="inferred from homology"/>
<protein>
    <submittedName>
        <fullName evidence="6">Uncharacterized protein</fullName>
    </submittedName>
</protein>
<sequence>LSEGTEIDADVKAHLGHKEGSLSVVDSSPPAVPKQLSTALVCQSCRSLAHAHPSVPRPVQYCTIYRTQNFRRFAIIISIFSVMAFGPNKAKLPTKLRGIFGGCGSLLNHPLMAPHVIALTGKPIRDVTLVYLGTASYDLPEKCQSQTSWYSENGCTVISLDVVLKAPSTVYMEECIDKADIILVSGGNTSFAMRRWKRLGLDVMMRKACLGPRRVVMAGGSAGAICWWSGGHSDSMDPDSFKEAKLSSHGSEHDIDEEDGKTDTATTDEDDVPKEWDYIRVDGLGFIPGLCCPHHDRIQSNGILRATDFDAMLLRHPTEVGICIDHNAAFMIDNANYRVLYPDGLEGSLMPNGSFSEDRLGKPCVWVKEVSDDGKSVIRTLCPDNGKLSDLLRIPEQIFQSIRHMKLAAKENPDDGPMRMSYPGFAAKSFFGGIVAKEFFDVKNHDMSEGDEDEEERNN</sequence>
<dbReference type="PANTHER" id="PTHR20842:SF0">
    <property type="entry name" value="ALPHA-ASPARTYL DIPEPTIDASE"/>
    <property type="match status" value="1"/>
</dbReference>
<feature type="compositionally biased region" description="Basic and acidic residues" evidence="5">
    <location>
        <begin position="239"/>
        <end position="253"/>
    </location>
</feature>
<reference evidence="6 7" key="1">
    <citation type="journal article" date="2020" name="G3 (Bethesda)">
        <title>Improved Reference Genome for Cyclotella cryptica CCMP332, a Model for Cell Wall Morphogenesis, Salinity Adaptation, and Lipid Production in Diatoms (Bacillariophyta).</title>
        <authorList>
            <person name="Roberts W.R."/>
            <person name="Downey K.M."/>
            <person name="Ruck E.C."/>
            <person name="Traller J.C."/>
            <person name="Alverson A.J."/>
        </authorList>
    </citation>
    <scope>NUCLEOTIDE SEQUENCE [LARGE SCALE GENOMIC DNA]</scope>
    <source>
        <strain evidence="6 7">CCMP332</strain>
    </source>
</reference>
<dbReference type="EMBL" id="JABMIG020000275">
    <property type="protein sequence ID" value="KAL3782837.1"/>
    <property type="molecule type" value="Genomic_DNA"/>
</dbReference>
<dbReference type="AlphaFoldDB" id="A0ABD3P558"/>
<evidence type="ECO:0000313" key="7">
    <source>
        <dbReference type="Proteomes" id="UP001516023"/>
    </source>
</evidence>
<dbReference type="GO" id="GO:0008236">
    <property type="term" value="F:serine-type peptidase activity"/>
    <property type="evidence" value="ECO:0007669"/>
    <property type="project" value="UniProtKB-KW"/>
</dbReference>
<dbReference type="GO" id="GO:0006508">
    <property type="term" value="P:proteolysis"/>
    <property type="evidence" value="ECO:0007669"/>
    <property type="project" value="UniProtKB-KW"/>
</dbReference>
<dbReference type="Proteomes" id="UP001516023">
    <property type="component" value="Unassembled WGS sequence"/>
</dbReference>
<dbReference type="Pfam" id="PF03575">
    <property type="entry name" value="Peptidase_S51"/>
    <property type="match status" value="1"/>
</dbReference>
<keyword evidence="3" id="KW-0378">Hydrolase</keyword>
<feature type="non-terminal residue" evidence="6">
    <location>
        <position position="1"/>
    </location>
</feature>